<evidence type="ECO:0000256" key="3">
    <source>
        <dbReference type="ARBA" id="ARBA00022483"/>
    </source>
</evidence>
<dbReference type="AlphaFoldDB" id="A0A267H0V0"/>
<evidence type="ECO:0000256" key="2">
    <source>
        <dbReference type="ARBA" id="ARBA00022448"/>
    </source>
</evidence>
<dbReference type="PANTHER" id="PTHR21292:SF1">
    <property type="entry name" value="EXOCYST COMPLEX COMPONENT 3"/>
    <property type="match status" value="1"/>
</dbReference>
<evidence type="ECO:0000313" key="6">
    <source>
        <dbReference type="Proteomes" id="UP000215902"/>
    </source>
</evidence>
<dbReference type="Pfam" id="PF06046">
    <property type="entry name" value="Sec6"/>
    <property type="match status" value="1"/>
</dbReference>
<sequence length="772" mass="89073">MDAVVSEELRGLKERAKSAAIADIEQRYSKPDDLDKLEHDIKRNIKKKEDYDSQLKTAVESQLDGIKKGVNLLKNAESEVKVVEKLLKEFAAQLERTPTLKAKIESVKDEFQRHKRLTTATNNMSYVFSAPSKIEEIRSLMDSGEQRHLLLVHKLLHELERSRDGLMLELHGQSCEADRDLLRAFFKDVPSLASALWDRLACTFSRVLDTAVQNPRLLVTAVRLVHREEQVDQMWLERQRRGGPGEFCPAGRPRQWRERMLEVMQAAVEARFEASMPLSSEDSEQWLEKHCILLQEFLRQDLRVARKLCPSCFPPEYNIFDFYLRSYHRCLESRLASLAKQAVANELQFRDCVALVKWTENFKSFFDRLGAEVFTQPQFNMEAERERLGLLPHFLQTDELDRLVRHSVGLISEQVWKWFKSTVEKEKHSWYQNPTGFQPERDLHTDTTYTSLVQSLSAILSEMMSDVSSKLPKHAHTQLSAAIMDKLVELLGSYSSAVREFVRDVKSEPDPSRRQMRIIVMEAILVASVNNLHKLILLVGTFYKPEDGPSDVAKVQKANLEQACQKASYEWNDFLATELLEFLQDSTFKELFTPAWLQQLEIGETEAQRIVGAVQDSYENVYKKMFPHLRSRLMNQISNRICLELLKALLQPGRQPFKEMRVAAANRLRSDAELLKDGFARWNCRADQFDALSAASELLKLSDMSMAELVVSAFLRNFPDLRQDQLEALLLLRGDCKRDEVRSILAYAFSEEEKSRRNPTARRLFADLGPVK</sequence>
<protein>
    <submittedName>
        <fullName evidence="5">Uncharacterized protein</fullName>
    </submittedName>
</protein>
<evidence type="ECO:0000256" key="4">
    <source>
        <dbReference type="SAM" id="Coils"/>
    </source>
</evidence>
<dbReference type="Gene3D" id="1.10.357.70">
    <property type="entry name" value="Exocyst complex component Sec6, C-terminal domain"/>
    <property type="match status" value="1"/>
</dbReference>
<evidence type="ECO:0000313" key="5">
    <source>
        <dbReference type="EMBL" id="PAA91159.1"/>
    </source>
</evidence>
<dbReference type="PANTHER" id="PTHR21292">
    <property type="entry name" value="EXOCYST COMPLEX COMPONENT SEC6-RELATED"/>
    <property type="match status" value="1"/>
</dbReference>
<dbReference type="InterPro" id="IPR010326">
    <property type="entry name" value="EXOC3/Sec6"/>
</dbReference>
<dbReference type="EMBL" id="NIVC01000094">
    <property type="protein sequence ID" value="PAA91159.1"/>
    <property type="molecule type" value="Genomic_DNA"/>
</dbReference>
<dbReference type="STRING" id="282301.A0A267H0V0"/>
<comment type="similarity">
    <text evidence="1">Belongs to the SEC6 family.</text>
</comment>
<keyword evidence="4" id="KW-0175">Coiled coil</keyword>
<feature type="coiled-coil region" evidence="4">
    <location>
        <begin position="34"/>
        <end position="93"/>
    </location>
</feature>
<gene>
    <name evidence="5" type="ORF">BOX15_Mlig014739g2</name>
</gene>
<reference evidence="5 6" key="1">
    <citation type="submission" date="2017-06" db="EMBL/GenBank/DDBJ databases">
        <title>A platform for efficient transgenesis in Macrostomum lignano, a flatworm model organism for stem cell research.</title>
        <authorList>
            <person name="Berezikov E."/>
        </authorList>
    </citation>
    <scope>NUCLEOTIDE SEQUENCE [LARGE SCALE GENOMIC DNA]</scope>
    <source>
        <strain evidence="5">DV1</strain>
        <tissue evidence="5">Whole organism</tissue>
    </source>
</reference>
<dbReference type="GO" id="GO:0006887">
    <property type="term" value="P:exocytosis"/>
    <property type="evidence" value="ECO:0007669"/>
    <property type="project" value="UniProtKB-KW"/>
</dbReference>
<name>A0A267H0V0_9PLAT</name>
<dbReference type="GO" id="GO:0000149">
    <property type="term" value="F:SNARE binding"/>
    <property type="evidence" value="ECO:0007669"/>
    <property type="project" value="TreeGrafter"/>
</dbReference>
<proteinExistence type="inferred from homology"/>
<keyword evidence="6" id="KW-1185">Reference proteome</keyword>
<organism evidence="5 6">
    <name type="scientific">Macrostomum lignano</name>
    <dbReference type="NCBI Taxonomy" id="282301"/>
    <lineage>
        <taxon>Eukaryota</taxon>
        <taxon>Metazoa</taxon>
        <taxon>Spiralia</taxon>
        <taxon>Lophotrochozoa</taxon>
        <taxon>Platyhelminthes</taxon>
        <taxon>Rhabditophora</taxon>
        <taxon>Macrostomorpha</taxon>
        <taxon>Macrostomida</taxon>
        <taxon>Macrostomidae</taxon>
        <taxon>Macrostomum</taxon>
    </lineage>
</organism>
<keyword evidence="3" id="KW-0268">Exocytosis</keyword>
<dbReference type="OrthoDB" id="10047020at2759"/>
<dbReference type="InterPro" id="IPR042532">
    <property type="entry name" value="EXOC3/Sec6_C"/>
</dbReference>
<dbReference type="GO" id="GO:0000145">
    <property type="term" value="C:exocyst"/>
    <property type="evidence" value="ECO:0007669"/>
    <property type="project" value="InterPro"/>
</dbReference>
<keyword evidence="2" id="KW-0813">Transport</keyword>
<dbReference type="Proteomes" id="UP000215902">
    <property type="component" value="Unassembled WGS sequence"/>
</dbReference>
<evidence type="ECO:0000256" key="1">
    <source>
        <dbReference type="ARBA" id="ARBA00009447"/>
    </source>
</evidence>
<accession>A0A267H0V0</accession>
<comment type="caution">
    <text evidence="5">The sequence shown here is derived from an EMBL/GenBank/DDBJ whole genome shotgun (WGS) entry which is preliminary data.</text>
</comment>
<dbReference type="GO" id="GO:0051601">
    <property type="term" value="P:exocyst localization"/>
    <property type="evidence" value="ECO:0007669"/>
    <property type="project" value="TreeGrafter"/>
</dbReference>